<name>A0A0A9CZW0_ARUDO</name>
<evidence type="ECO:0000256" key="1">
    <source>
        <dbReference type="SAM" id="Phobius"/>
    </source>
</evidence>
<reference evidence="2" key="2">
    <citation type="journal article" date="2015" name="Data Brief">
        <title>Shoot transcriptome of the giant reed, Arundo donax.</title>
        <authorList>
            <person name="Barrero R.A."/>
            <person name="Guerrero F.D."/>
            <person name="Moolhuijzen P."/>
            <person name="Goolsby J.A."/>
            <person name="Tidwell J."/>
            <person name="Bellgard S.E."/>
            <person name="Bellgard M.I."/>
        </authorList>
    </citation>
    <scope>NUCLEOTIDE SEQUENCE</scope>
    <source>
        <tissue evidence="2">Shoot tissue taken approximately 20 cm above the soil surface</tissue>
    </source>
</reference>
<protein>
    <submittedName>
        <fullName evidence="2">Uncharacterized protein</fullName>
    </submittedName>
</protein>
<accession>A0A0A9CZW0</accession>
<feature type="transmembrane region" description="Helical" evidence="1">
    <location>
        <begin position="44"/>
        <end position="66"/>
    </location>
</feature>
<keyword evidence="1" id="KW-0472">Membrane</keyword>
<keyword evidence="1" id="KW-1133">Transmembrane helix</keyword>
<dbReference type="AlphaFoldDB" id="A0A0A9CZW0"/>
<keyword evidence="1" id="KW-0812">Transmembrane</keyword>
<proteinExistence type="predicted"/>
<organism evidence="2">
    <name type="scientific">Arundo donax</name>
    <name type="common">Giant reed</name>
    <name type="synonym">Donax arundinaceus</name>
    <dbReference type="NCBI Taxonomy" id="35708"/>
    <lineage>
        <taxon>Eukaryota</taxon>
        <taxon>Viridiplantae</taxon>
        <taxon>Streptophyta</taxon>
        <taxon>Embryophyta</taxon>
        <taxon>Tracheophyta</taxon>
        <taxon>Spermatophyta</taxon>
        <taxon>Magnoliopsida</taxon>
        <taxon>Liliopsida</taxon>
        <taxon>Poales</taxon>
        <taxon>Poaceae</taxon>
        <taxon>PACMAD clade</taxon>
        <taxon>Arundinoideae</taxon>
        <taxon>Arundineae</taxon>
        <taxon>Arundo</taxon>
    </lineage>
</organism>
<reference evidence="2" key="1">
    <citation type="submission" date="2014-09" db="EMBL/GenBank/DDBJ databases">
        <authorList>
            <person name="Magalhaes I.L.F."/>
            <person name="Oliveira U."/>
            <person name="Santos F.R."/>
            <person name="Vidigal T.H.D.A."/>
            <person name="Brescovit A.D."/>
            <person name="Santos A.J."/>
        </authorList>
    </citation>
    <scope>NUCLEOTIDE SEQUENCE</scope>
    <source>
        <tissue evidence="2">Shoot tissue taken approximately 20 cm above the soil surface</tissue>
    </source>
</reference>
<dbReference type="EMBL" id="GBRH01217917">
    <property type="protein sequence ID" value="JAD79978.1"/>
    <property type="molecule type" value="Transcribed_RNA"/>
</dbReference>
<evidence type="ECO:0000313" key="2">
    <source>
        <dbReference type="EMBL" id="JAD79978.1"/>
    </source>
</evidence>
<sequence>MSMLGSQRITLGGMSTSRSLLFCLATKPPSVVGAARSWTVAPMIIFLFSTVTMEVLVCLGCPPIHISTVMTS</sequence>